<sequence>MPAARPEGASRITRKQGTDTTCEVFLIGVFHRDAANLRFVAEAVHLTSPDVIAVEARPSFLPAYRSLSAALPKPLLRKMTAETLYYISLEDRLSWHAALLGANERLAATSSSGSASSSSALSPPRLLSAFLARELVLSDKVAAVGAAGEAGLPLHGLELDDPAAYAALLAGPLTAAEGAGPGARPPAAHGRQLTGGAGGGGGGSRVLSPEDLEAEQRAAALSCLQPAAAAAFDQWFRRVARGSEDSSGSGSSDGEGDTQVLLLQLSALMAQCMDPASYMSYVDETDALMSDAGRVGAAAAAQYAQLTAVRETHFLRRLYQLAANGGGVCGLAGGDGGEVQGRRPRRLAVVLGRAHAARMRRALDTGGQLAAAAAR</sequence>
<evidence type="ECO:0000256" key="1">
    <source>
        <dbReference type="SAM" id="MobiDB-lite"/>
    </source>
</evidence>
<accession>A0A150FUV4</accession>
<organism evidence="2 3">
    <name type="scientific">Gonium pectorale</name>
    <name type="common">Green alga</name>
    <dbReference type="NCBI Taxonomy" id="33097"/>
    <lineage>
        <taxon>Eukaryota</taxon>
        <taxon>Viridiplantae</taxon>
        <taxon>Chlorophyta</taxon>
        <taxon>core chlorophytes</taxon>
        <taxon>Chlorophyceae</taxon>
        <taxon>CS clade</taxon>
        <taxon>Chlamydomonadales</taxon>
        <taxon>Volvocaceae</taxon>
        <taxon>Gonium</taxon>
    </lineage>
</organism>
<evidence type="ECO:0000313" key="3">
    <source>
        <dbReference type="Proteomes" id="UP000075714"/>
    </source>
</evidence>
<comment type="caution">
    <text evidence="2">The sequence shown here is derived from an EMBL/GenBank/DDBJ whole genome shotgun (WGS) entry which is preliminary data.</text>
</comment>
<feature type="compositionally biased region" description="Gly residues" evidence="1">
    <location>
        <begin position="193"/>
        <end position="204"/>
    </location>
</feature>
<name>A0A150FUV4_GONPE</name>
<dbReference type="AlphaFoldDB" id="A0A150FUV4"/>
<dbReference type="EMBL" id="LSYV01000510">
    <property type="protein sequence ID" value="KXZ41376.1"/>
    <property type="molecule type" value="Genomic_DNA"/>
</dbReference>
<dbReference type="Proteomes" id="UP000075714">
    <property type="component" value="Unassembled WGS sequence"/>
</dbReference>
<gene>
    <name evidence="2" type="ORF">GPECTOR_513g485</name>
</gene>
<proteinExistence type="predicted"/>
<keyword evidence="3" id="KW-1185">Reference proteome</keyword>
<feature type="region of interest" description="Disordered" evidence="1">
    <location>
        <begin position="177"/>
        <end position="208"/>
    </location>
</feature>
<dbReference type="OrthoDB" id="549094at2759"/>
<protein>
    <submittedName>
        <fullName evidence="2">Uncharacterized protein</fullName>
    </submittedName>
</protein>
<reference evidence="3" key="1">
    <citation type="journal article" date="2016" name="Nat. Commun.">
        <title>The Gonium pectorale genome demonstrates co-option of cell cycle regulation during the evolution of multicellularity.</title>
        <authorList>
            <person name="Hanschen E.R."/>
            <person name="Marriage T.N."/>
            <person name="Ferris P.J."/>
            <person name="Hamaji T."/>
            <person name="Toyoda A."/>
            <person name="Fujiyama A."/>
            <person name="Neme R."/>
            <person name="Noguchi H."/>
            <person name="Minakuchi Y."/>
            <person name="Suzuki M."/>
            <person name="Kawai-Toyooka H."/>
            <person name="Smith D.R."/>
            <person name="Sparks H."/>
            <person name="Anderson J."/>
            <person name="Bakaric R."/>
            <person name="Luria V."/>
            <person name="Karger A."/>
            <person name="Kirschner M.W."/>
            <person name="Durand P.M."/>
            <person name="Michod R.E."/>
            <person name="Nozaki H."/>
            <person name="Olson B.J."/>
        </authorList>
    </citation>
    <scope>NUCLEOTIDE SEQUENCE [LARGE SCALE GENOMIC DNA]</scope>
    <source>
        <strain evidence="3">NIES-2863</strain>
    </source>
</reference>
<evidence type="ECO:0000313" key="2">
    <source>
        <dbReference type="EMBL" id="KXZ41376.1"/>
    </source>
</evidence>